<keyword evidence="10" id="KW-0902">Two-component regulatory system</keyword>
<dbReference type="SUPFAM" id="SSF158472">
    <property type="entry name" value="HAMP domain-like"/>
    <property type="match status" value="1"/>
</dbReference>
<comment type="subcellular location">
    <subcellularLocation>
        <location evidence="2">Cell membrane</location>
        <topology evidence="2">Multi-pass membrane protein</topology>
    </subcellularLocation>
</comment>
<gene>
    <name evidence="16" type="ORF">JOD01_003381</name>
</gene>
<keyword evidence="8 16" id="KW-0418">Kinase</keyword>
<dbReference type="Pfam" id="PF00672">
    <property type="entry name" value="HAMP"/>
    <property type="match status" value="1"/>
</dbReference>
<dbReference type="InterPro" id="IPR003594">
    <property type="entry name" value="HATPase_dom"/>
</dbReference>
<evidence type="ECO:0000259" key="15">
    <source>
        <dbReference type="PROSITE" id="PS50885"/>
    </source>
</evidence>
<dbReference type="SMART" id="SM00388">
    <property type="entry name" value="HisKA"/>
    <property type="match status" value="1"/>
</dbReference>
<evidence type="ECO:0000256" key="11">
    <source>
        <dbReference type="ARBA" id="ARBA00023136"/>
    </source>
</evidence>
<dbReference type="PRINTS" id="PR00344">
    <property type="entry name" value="BCTRLSENSOR"/>
</dbReference>
<keyword evidence="11 13" id="KW-0472">Membrane</keyword>
<sequence length="472" mass="53365">MFTRHNRQSLLRYWTTRYVITLCIGLLVIGIISGLWIQYNEAEKRLNMMSLMAEEIAERIVDTNGELSIGPFLGGFFNRRLPFLHLEDKPLFFIIDQQKQVIFADPPQGKMGDGPLMDIKMILDDQTNIGKTENKHGGNMFFVKREVETDGHTIGWVVLLSPEKEITQSKSEMQLLITLLGSLALLGWIVIYLFVKKLATPIKDVADAAKQIVKGNYRVNLQREVKEQELAELLESFRNMADRLAQLESMRTELLAGVTHELKTPVTSISGLVQAVKDDIVTGEEAKEFLEICTKETGKLQKMVEDLLEFNSFTVGNVRIRKEHLDLPQLIQEIAHQWEIVQDENTVVVHLDMPDKTLMLHTDPLRVQQILYNLLNNAKQASKGIAEINIRLYETGQGIAIEVRDCGSGIPREEQSLIFEKFFRGEAKKHKVRGLGLGLPFSRLLAQALGGDLQLTESSEKGTTFTLSIPAL</sequence>
<evidence type="ECO:0000256" key="2">
    <source>
        <dbReference type="ARBA" id="ARBA00004651"/>
    </source>
</evidence>
<dbReference type="InterPro" id="IPR005467">
    <property type="entry name" value="His_kinase_dom"/>
</dbReference>
<evidence type="ECO:0000256" key="8">
    <source>
        <dbReference type="ARBA" id="ARBA00022777"/>
    </source>
</evidence>
<dbReference type="InterPro" id="IPR004358">
    <property type="entry name" value="Sig_transdc_His_kin-like_C"/>
</dbReference>
<keyword evidence="12" id="KW-0175">Coiled coil</keyword>
<keyword evidence="6" id="KW-0808">Transferase</keyword>
<organism evidence="16 17">
    <name type="scientific">Brevibacillus fulvus</name>
    <dbReference type="NCBI Taxonomy" id="1125967"/>
    <lineage>
        <taxon>Bacteria</taxon>
        <taxon>Bacillati</taxon>
        <taxon>Bacillota</taxon>
        <taxon>Bacilli</taxon>
        <taxon>Bacillales</taxon>
        <taxon>Paenibacillaceae</taxon>
        <taxon>Brevibacillus</taxon>
    </lineage>
</organism>
<evidence type="ECO:0000256" key="7">
    <source>
        <dbReference type="ARBA" id="ARBA00022741"/>
    </source>
</evidence>
<dbReference type="InterPro" id="IPR003660">
    <property type="entry name" value="HAMP_dom"/>
</dbReference>
<feature type="domain" description="Histidine kinase" evidence="14">
    <location>
        <begin position="257"/>
        <end position="472"/>
    </location>
</feature>
<dbReference type="Proteomes" id="UP000717624">
    <property type="component" value="Unassembled WGS sequence"/>
</dbReference>
<dbReference type="FunFam" id="1.10.287.130:FF:000001">
    <property type="entry name" value="Two-component sensor histidine kinase"/>
    <property type="match status" value="1"/>
</dbReference>
<dbReference type="CDD" id="cd06225">
    <property type="entry name" value="HAMP"/>
    <property type="match status" value="1"/>
</dbReference>
<keyword evidence="17" id="KW-1185">Reference proteome</keyword>
<keyword evidence="7" id="KW-0547">Nucleotide-binding</keyword>
<name>A0A938Y5P8_9BACL</name>
<evidence type="ECO:0000256" key="4">
    <source>
        <dbReference type="ARBA" id="ARBA00022475"/>
    </source>
</evidence>
<dbReference type="SMART" id="SM00387">
    <property type="entry name" value="HATPase_c"/>
    <property type="match status" value="1"/>
</dbReference>
<feature type="domain" description="HAMP" evidence="15">
    <location>
        <begin position="196"/>
        <end position="249"/>
    </location>
</feature>
<proteinExistence type="predicted"/>
<evidence type="ECO:0000256" key="13">
    <source>
        <dbReference type="SAM" id="Phobius"/>
    </source>
</evidence>
<dbReference type="InterPro" id="IPR050980">
    <property type="entry name" value="2C_sensor_his_kinase"/>
</dbReference>
<dbReference type="GO" id="GO:0000155">
    <property type="term" value="F:phosphorelay sensor kinase activity"/>
    <property type="evidence" value="ECO:0007669"/>
    <property type="project" value="InterPro"/>
</dbReference>
<dbReference type="RefSeq" id="WP_204519423.1">
    <property type="nucleotide sequence ID" value="NZ_BAABIN010000012.1"/>
</dbReference>
<evidence type="ECO:0000313" key="17">
    <source>
        <dbReference type="Proteomes" id="UP000717624"/>
    </source>
</evidence>
<dbReference type="AlphaFoldDB" id="A0A938Y5P8"/>
<comment type="caution">
    <text evidence="16">The sequence shown here is derived from an EMBL/GenBank/DDBJ whole genome shotgun (WGS) entry which is preliminary data.</text>
</comment>
<dbReference type="CDD" id="cd00082">
    <property type="entry name" value="HisKA"/>
    <property type="match status" value="1"/>
</dbReference>
<keyword evidence="9" id="KW-0067">ATP-binding</keyword>
<dbReference type="CDD" id="cd00075">
    <property type="entry name" value="HATPase"/>
    <property type="match status" value="1"/>
</dbReference>
<dbReference type="Gene3D" id="1.10.287.130">
    <property type="match status" value="1"/>
</dbReference>
<accession>A0A938Y5P8</accession>
<keyword evidence="5" id="KW-0597">Phosphoprotein</keyword>
<evidence type="ECO:0000259" key="14">
    <source>
        <dbReference type="PROSITE" id="PS50109"/>
    </source>
</evidence>
<dbReference type="Gene3D" id="3.30.565.10">
    <property type="entry name" value="Histidine kinase-like ATPase, C-terminal domain"/>
    <property type="match status" value="1"/>
</dbReference>
<dbReference type="EMBL" id="JAFBEB010000014">
    <property type="protein sequence ID" value="MBM7591730.1"/>
    <property type="molecule type" value="Genomic_DNA"/>
</dbReference>
<evidence type="ECO:0000256" key="12">
    <source>
        <dbReference type="SAM" id="Coils"/>
    </source>
</evidence>
<evidence type="ECO:0000256" key="6">
    <source>
        <dbReference type="ARBA" id="ARBA00022679"/>
    </source>
</evidence>
<dbReference type="InterPro" id="IPR036097">
    <property type="entry name" value="HisK_dim/P_sf"/>
</dbReference>
<dbReference type="InterPro" id="IPR036890">
    <property type="entry name" value="HATPase_C_sf"/>
</dbReference>
<evidence type="ECO:0000256" key="10">
    <source>
        <dbReference type="ARBA" id="ARBA00023012"/>
    </source>
</evidence>
<dbReference type="Gene3D" id="6.10.340.10">
    <property type="match status" value="1"/>
</dbReference>
<evidence type="ECO:0000256" key="9">
    <source>
        <dbReference type="ARBA" id="ARBA00022840"/>
    </source>
</evidence>
<dbReference type="SUPFAM" id="SSF55874">
    <property type="entry name" value="ATPase domain of HSP90 chaperone/DNA topoisomerase II/histidine kinase"/>
    <property type="match status" value="1"/>
</dbReference>
<dbReference type="PROSITE" id="PS50109">
    <property type="entry name" value="HIS_KIN"/>
    <property type="match status" value="1"/>
</dbReference>
<protein>
    <recommendedName>
        <fullName evidence="3">histidine kinase</fullName>
        <ecNumber evidence="3">2.7.13.3</ecNumber>
    </recommendedName>
</protein>
<feature type="coiled-coil region" evidence="12">
    <location>
        <begin position="223"/>
        <end position="250"/>
    </location>
</feature>
<dbReference type="GO" id="GO:0005886">
    <property type="term" value="C:plasma membrane"/>
    <property type="evidence" value="ECO:0007669"/>
    <property type="project" value="UniProtKB-SubCell"/>
</dbReference>
<evidence type="ECO:0000256" key="3">
    <source>
        <dbReference type="ARBA" id="ARBA00012438"/>
    </source>
</evidence>
<dbReference type="Pfam" id="PF00512">
    <property type="entry name" value="HisKA"/>
    <property type="match status" value="1"/>
</dbReference>
<dbReference type="EC" id="2.7.13.3" evidence="3"/>
<evidence type="ECO:0000256" key="5">
    <source>
        <dbReference type="ARBA" id="ARBA00022553"/>
    </source>
</evidence>
<evidence type="ECO:0000256" key="1">
    <source>
        <dbReference type="ARBA" id="ARBA00000085"/>
    </source>
</evidence>
<dbReference type="Pfam" id="PF02518">
    <property type="entry name" value="HATPase_c"/>
    <property type="match status" value="1"/>
</dbReference>
<keyword evidence="13" id="KW-1133">Transmembrane helix</keyword>
<dbReference type="InterPro" id="IPR003661">
    <property type="entry name" value="HisK_dim/P_dom"/>
</dbReference>
<dbReference type="SMART" id="SM00304">
    <property type="entry name" value="HAMP"/>
    <property type="match status" value="1"/>
</dbReference>
<dbReference type="SUPFAM" id="SSF47384">
    <property type="entry name" value="Homodimeric domain of signal transducing histidine kinase"/>
    <property type="match status" value="1"/>
</dbReference>
<dbReference type="PROSITE" id="PS50885">
    <property type="entry name" value="HAMP"/>
    <property type="match status" value="1"/>
</dbReference>
<reference evidence="16" key="1">
    <citation type="submission" date="2021-01" db="EMBL/GenBank/DDBJ databases">
        <title>Genomic Encyclopedia of Type Strains, Phase IV (KMG-IV): sequencing the most valuable type-strain genomes for metagenomic binning, comparative biology and taxonomic classification.</title>
        <authorList>
            <person name="Goeker M."/>
        </authorList>
    </citation>
    <scope>NUCLEOTIDE SEQUENCE</scope>
    <source>
        <strain evidence="16">DSM 25523</strain>
    </source>
</reference>
<dbReference type="PANTHER" id="PTHR44936:SF10">
    <property type="entry name" value="SENSOR PROTEIN RSTB"/>
    <property type="match status" value="1"/>
</dbReference>
<feature type="transmembrane region" description="Helical" evidence="13">
    <location>
        <begin position="18"/>
        <end position="39"/>
    </location>
</feature>
<keyword evidence="4" id="KW-1003">Cell membrane</keyword>
<feature type="transmembrane region" description="Helical" evidence="13">
    <location>
        <begin position="175"/>
        <end position="195"/>
    </location>
</feature>
<dbReference type="GO" id="GO:0005524">
    <property type="term" value="F:ATP binding"/>
    <property type="evidence" value="ECO:0007669"/>
    <property type="project" value="UniProtKB-KW"/>
</dbReference>
<keyword evidence="13" id="KW-0812">Transmembrane</keyword>
<dbReference type="PANTHER" id="PTHR44936">
    <property type="entry name" value="SENSOR PROTEIN CREC"/>
    <property type="match status" value="1"/>
</dbReference>
<comment type="catalytic activity">
    <reaction evidence="1">
        <text>ATP + protein L-histidine = ADP + protein N-phospho-L-histidine.</text>
        <dbReference type="EC" id="2.7.13.3"/>
    </reaction>
</comment>
<evidence type="ECO:0000313" key="16">
    <source>
        <dbReference type="EMBL" id="MBM7591730.1"/>
    </source>
</evidence>